<dbReference type="EMBL" id="CM026429">
    <property type="protein sequence ID" value="KAG0564214.1"/>
    <property type="molecule type" value="Genomic_DNA"/>
</dbReference>
<sequence length="103" mass="12260">MFAQTYRRLQVLHSYETRRVWQVWMTSIMTRVSARITLTPTRSVRSKRENYALKPTGNPKDFFEVPPKRDGAKSRSPFTHGKFVPLTTVLWFLKLDHSQHPWQ</sequence>
<feature type="compositionally biased region" description="Basic and acidic residues" evidence="1">
    <location>
        <begin position="61"/>
        <end position="73"/>
    </location>
</feature>
<reference evidence="2" key="1">
    <citation type="submission" date="2020-06" db="EMBL/GenBank/DDBJ databases">
        <title>WGS assembly of Ceratodon purpureus strain R40.</title>
        <authorList>
            <person name="Carey S.B."/>
            <person name="Jenkins J."/>
            <person name="Shu S."/>
            <person name="Lovell J.T."/>
            <person name="Sreedasyam A."/>
            <person name="Maumus F."/>
            <person name="Tiley G.P."/>
            <person name="Fernandez-Pozo N."/>
            <person name="Barry K."/>
            <person name="Chen C."/>
            <person name="Wang M."/>
            <person name="Lipzen A."/>
            <person name="Daum C."/>
            <person name="Saski C.A."/>
            <person name="Payton A.C."/>
            <person name="Mcbreen J.C."/>
            <person name="Conrad R.E."/>
            <person name="Kollar L.M."/>
            <person name="Olsson S."/>
            <person name="Huttunen S."/>
            <person name="Landis J.B."/>
            <person name="Wickett N.J."/>
            <person name="Johnson M.G."/>
            <person name="Rensing S.A."/>
            <person name="Grimwood J."/>
            <person name="Schmutz J."/>
            <person name="Mcdaniel S.F."/>
        </authorList>
    </citation>
    <scope>NUCLEOTIDE SEQUENCE</scope>
    <source>
        <strain evidence="2">R40</strain>
    </source>
</reference>
<dbReference type="Proteomes" id="UP000822688">
    <property type="component" value="Chromosome 8"/>
</dbReference>
<protein>
    <submittedName>
        <fullName evidence="2">Uncharacterized protein</fullName>
    </submittedName>
</protein>
<dbReference type="AlphaFoldDB" id="A0A8T0H1H8"/>
<evidence type="ECO:0000313" key="2">
    <source>
        <dbReference type="EMBL" id="KAG0564214.1"/>
    </source>
</evidence>
<organism evidence="2 3">
    <name type="scientific">Ceratodon purpureus</name>
    <name type="common">Fire moss</name>
    <name type="synonym">Dicranum purpureum</name>
    <dbReference type="NCBI Taxonomy" id="3225"/>
    <lineage>
        <taxon>Eukaryota</taxon>
        <taxon>Viridiplantae</taxon>
        <taxon>Streptophyta</taxon>
        <taxon>Embryophyta</taxon>
        <taxon>Bryophyta</taxon>
        <taxon>Bryophytina</taxon>
        <taxon>Bryopsida</taxon>
        <taxon>Dicranidae</taxon>
        <taxon>Pseudoditrichales</taxon>
        <taxon>Ditrichaceae</taxon>
        <taxon>Ceratodon</taxon>
    </lineage>
</organism>
<proteinExistence type="predicted"/>
<evidence type="ECO:0000313" key="3">
    <source>
        <dbReference type="Proteomes" id="UP000822688"/>
    </source>
</evidence>
<name>A0A8T0H1H8_CERPU</name>
<evidence type="ECO:0000256" key="1">
    <source>
        <dbReference type="SAM" id="MobiDB-lite"/>
    </source>
</evidence>
<keyword evidence="3" id="KW-1185">Reference proteome</keyword>
<comment type="caution">
    <text evidence="2">The sequence shown here is derived from an EMBL/GenBank/DDBJ whole genome shotgun (WGS) entry which is preliminary data.</text>
</comment>
<accession>A0A8T0H1H8</accession>
<gene>
    <name evidence="2" type="ORF">KC19_8G092600</name>
</gene>
<feature type="region of interest" description="Disordered" evidence="1">
    <location>
        <begin position="47"/>
        <end position="77"/>
    </location>
</feature>